<keyword evidence="2" id="KW-0472">Membrane</keyword>
<evidence type="ECO:0000256" key="1">
    <source>
        <dbReference type="SAM" id="MobiDB-lite"/>
    </source>
</evidence>
<dbReference type="EMBL" id="CABFNO020001268">
    <property type="protein sequence ID" value="CAG9975514.1"/>
    <property type="molecule type" value="Genomic_DNA"/>
</dbReference>
<gene>
    <name evidence="3" type="ORF">CBYS24578_00012972</name>
</gene>
<feature type="region of interest" description="Disordered" evidence="1">
    <location>
        <begin position="60"/>
        <end position="105"/>
    </location>
</feature>
<evidence type="ECO:0000313" key="4">
    <source>
        <dbReference type="Proteomes" id="UP000754883"/>
    </source>
</evidence>
<accession>A0A9N9XWC7</accession>
<dbReference type="OrthoDB" id="5153924at2759"/>
<name>A0A9N9XWC7_9HYPO</name>
<reference evidence="4" key="1">
    <citation type="submission" date="2019-06" db="EMBL/GenBank/DDBJ databases">
        <authorList>
            <person name="Broberg M."/>
        </authorList>
    </citation>
    <scope>NUCLEOTIDE SEQUENCE [LARGE SCALE GENOMIC DNA]</scope>
</reference>
<evidence type="ECO:0000256" key="2">
    <source>
        <dbReference type="SAM" id="Phobius"/>
    </source>
</evidence>
<evidence type="ECO:0000313" key="3">
    <source>
        <dbReference type="EMBL" id="CAG9975514.1"/>
    </source>
</evidence>
<keyword evidence="2" id="KW-1133">Transmembrane helix</keyword>
<reference evidence="3 4" key="2">
    <citation type="submission" date="2021-10" db="EMBL/GenBank/DDBJ databases">
        <authorList>
            <person name="Piombo E."/>
        </authorList>
    </citation>
    <scope>NUCLEOTIDE SEQUENCE [LARGE SCALE GENOMIC DNA]</scope>
</reference>
<keyword evidence="2" id="KW-0812">Transmembrane</keyword>
<feature type="transmembrane region" description="Helical" evidence="2">
    <location>
        <begin position="12"/>
        <end position="34"/>
    </location>
</feature>
<keyword evidence="4" id="KW-1185">Reference proteome</keyword>
<feature type="compositionally biased region" description="Polar residues" evidence="1">
    <location>
        <begin position="70"/>
        <end position="81"/>
    </location>
</feature>
<sequence length="141" mass="16305">MSSSTDSEYHFQIFITVVIVFLIYVFFIAARFGVESVLRLHDKLSQVSLGQQQVDYSRPIDARQDIRYPYSTQTSPRASASRQKKRYDSSSEDDQGELDNKDKKIDNLKKEVRDLKKKDKELRAPLLEMIQAVTAAVKKEQ</sequence>
<comment type="caution">
    <text evidence="3">The sequence shown here is derived from an EMBL/GenBank/DDBJ whole genome shotgun (WGS) entry which is preliminary data.</text>
</comment>
<dbReference type="Proteomes" id="UP000754883">
    <property type="component" value="Unassembled WGS sequence"/>
</dbReference>
<dbReference type="AlphaFoldDB" id="A0A9N9XWC7"/>
<organism evidence="3 4">
    <name type="scientific">Clonostachys byssicola</name>
    <dbReference type="NCBI Taxonomy" id="160290"/>
    <lineage>
        <taxon>Eukaryota</taxon>
        <taxon>Fungi</taxon>
        <taxon>Dikarya</taxon>
        <taxon>Ascomycota</taxon>
        <taxon>Pezizomycotina</taxon>
        <taxon>Sordariomycetes</taxon>
        <taxon>Hypocreomycetidae</taxon>
        <taxon>Hypocreales</taxon>
        <taxon>Bionectriaceae</taxon>
        <taxon>Clonostachys</taxon>
    </lineage>
</organism>
<proteinExistence type="predicted"/>
<protein>
    <submittedName>
        <fullName evidence="3">Uncharacterized protein</fullName>
    </submittedName>
</protein>